<dbReference type="InterPro" id="IPR000524">
    <property type="entry name" value="Tscrpt_reg_HTH_GntR"/>
</dbReference>
<dbReference type="InterPro" id="IPR050679">
    <property type="entry name" value="Bact_HTH_transcr_reg"/>
</dbReference>
<keyword evidence="1" id="KW-0805">Transcription regulation</keyword>
<feature type="region of interest" description="Disordered" evidence="4">
    <location>
        <begin position="187"/>
        <end position="245"/>
    </location>
</feature>
<dbReference type="Pfam" id="PF00392">
    <property type="entry name" value="GntR"/>
    <property type="match status" value="1"/>
</dbReference>
<dbReference type="SUPFAM" id="SSF64288">
    <property type="entry name" value="Chorismate lyase-like"/>
    <property type="match status" value="1"/>
</dbReference>
<dbReference type="PRINTS" id="PR00035">
    <property type="entry name" value="HTHGNTR"/>
</dbReference>
<keyword evidence="3" id="KW-0804">Transcription</keyword>
<gene>
    <name evidence="6" type="ORF">GCM10009839_08200</name>
</gene>
<dbReference type="Proteomes" id="UP001500751">
    <property type="component" value="Unassembled WGS sequence"/>
</dbReference>
<dbReference type="InterPro" id="IPR011663">
    <property type="entry name" value="UTRA"/>
</dbReference>
<evidence type="ECO:0000256" key="2">
    <source>
        <dbReference type="ARBA" id="ARBA00023125"/>
    </source>
</evidence>
<dbReference type="Pfam" id="PF07702">
    <property type="entry name" value="UTRA"/>
    <property type="match status" value="1"/>
</dbReference>
<feature type="domain" description="HTH gntR-type" evidence="5">
    <location>
        <begin position="15"/>
        <end position="83"/>
    </location>
</feature>
<dbReference type="EMBL" id="BAAAQN010000003">
    <property type="protein sequence ID" value="GAA2015321.1"/>
    <property type="molecule type" value="Genomic_DNA"/>
</dbReference>
<dbReference type="InterPro" id="IPR036390">
    <property type="entry name" value="WH_DNA-bd_sf"/>
</dbReference>
<evidence type="ECO:0000313" key="7">
    <source>
        <dbReference type="Proteomes" id="UP001500751"/>
    </source>
</evidence>
<keyword evidence="7" id="KW-1185">Reference proteome</keyword>
<dbReference type="InterPro" id="IPR028978">
    <property type="entry name" value="Chorismate_lyase_/UTRA_dom_sf"/>
</dbReference>
<proteinExistence type="predicted"/>
<evidence type="ECO:0000256" key="1">
    <source>
        <dbReference type="ARBA" id="ARBA00023015"/>
    </source>
</evidence>
<evidence type="ECO:0000259" key="5">
    <source>
        <dbReference type="PROSITE" id="PS50949"/>
    </source>
</evidence>
<dbReference type="Gene3D" id="1.10.10.10">
    <property type="entry name" value="Winged helix-like DNA-binding domain superfamily/Winged helix DNA-binding domain"/>
    <property type="match status" value="1"/>
</dbReference>
<comment type="caution">
    <text evidence="6">The sequence shown here is derived from an EMBL/GenBank/DDBJ whole genome shotgun (WGS) entry which is preliminary data.</text>
</comment>
<dbReference type="SMART" id="SM00345">
    <property type="entry name" value="HTH_GNTR"/>
    <property type="match status" value="1"/>
</dbReference>
<protein>
    <recommendedName>
        <fullName evidence="5">HTH gntR-type domain-containing protein</fullName>
    </recommendedName>
</protein>
<name>A0ABN2TNJ0_9ACTN</name>
<evidence type="ECO:0000256" key="3">
    <source>
        <dbReference type="ARBA" id="ARBA00023163"/>
    </source>
</evidence>
<evidence type="ECO:0000256" key="4">
    <source>
        <dbReference type="SAM" id="MobiDB-lite"/>
    </source>
</evidence>
<accession>A0ABN2TNJ0</accession>
<dbReference type="RefSeq" id="WP_344664115.1">
    <property type="nucleotide sequence ID" value="NZ_BAAAQN010000003.1"/>
</dbReference>
<dbReference type="InterPro" id="IPR036388">
    <property type="entry name" value="WH-like_DNA-bd_sf"/>
</dbReference>
<evidence type="ECO:0000313" key="6">
    <source>
        <dbReference type="EMBL" id="GAA2015321.1"/>
    </source>
</evidence>
<sequence length="329" mass="35729">MTTPPDPIDEPADDTPLWKTIAAALRTDINRETYAPGSPLPGEVAMAARYNTSRPTVRKAIAELAGEGLLSAAHGRGTFVRPRPDRRTIAIGQGDHVDFLEEDFNPVTIGWGYTEHPDAARLRAQGTEGVTRAVITTATRDQAEALGTHAETLILYRFAHYRHRHTHRLIAITSAVPAHLIGIPIDPGTHDHDPDNPYLSRWAPLRRHPDDEPDPGTQTEADDEPGYEPDPSQPDPDPDDGNTTSPALYHLLAVRHGPVAFTTTVSARMPRGDELNDLGTEPGTPLLTITRTMTDPHGRILETTLIEAPADRFAVTSATTPGNGIILTV</sequence>
<dbReference type="PROSITE" id="PS50949">
    <property type="entry name" value="HTH_GNTR"/>
    <property type="match status" value="1"/>
</dbReference>
<dbReference type="SUPFAM" id="SSF46785">
    <property type="entry name" value="Winged helix' DNA-binding domain"/>
    <property type="match status" value="1"/>
</dbReference>
<organism evidence="6 7">
    <name type="scientific">Catenulispora yoronensis</name>
    <dbReference type="NCBI Taxonomy" id="450799"/>
    <lineage>
        <taxon>Bacteria</taxon>
        <taxon>Bacillati</taxon>
        <taxon>Actinomycetota</taxon>
        <taxon>Actinomycetes</taxon>
        <taxon>Catenulisporales</taxon>
        <taxon>Catenulisporaceae</taxon>
        <taxon>Catenulispora</taxon>
    </lineage>
</organism>
<keyword evidence="2" id="KW-0238">DNA-binding</keyword>
<reference evidence="7" key="1">
    <citation type="journal article" date="2019" name="Int. J. Syst. Evol. Microbiol.">
        <title>The Global Catalogue of Microorganisms (GCM) 10K type strain sequencing project: providing services to taxonomists for standard genome sequencing and annotation.</title>
        <authorList>
            <consortium name="The Broad Institute Genomics Platform"/>
            <consortium name="The Broad Institute Genome Sequencing Center for Infectious Disease"/>
            <person name="Wu L."/>
            <person name="Ma J."/>
        </authorList>
    </citation>
    <scope>NUCLEOTIDE SEQUENCE [LARGE SCALE GENOMIC DNA]</scope>
    <source>
        <strain evidence="7">JCM 16014</strain>
    </source>
</reference>
<dbReference type="CDD" id="cd07377">
    <property type="entry name" value="WHTH_GntR"/>
    <property type="match status" value="1"/>
</dbReference>
<dbReference type="PANTHER" id="PTHR44846">
    <property type="entry name" value="MANNOSYL-D-GLYCERATE TRANSPORT/METABOLISM SYSTEM REPRESSOR MNGR-RELATED"/>
    <property type="match status" value="1"/>
</dbReference>
<dbReference type="Gene3D" id="3.40.1410.10">
    <property type="entry name" value="Chorismate lyase-like"/>
    <property type="match status" value="1"/>
</dbReference>
<dbReference type="PANTHER" id="PTHR44846:SF17">
    <property type="entry name" value="GNTR-FAMILY TRANSCRIPTIONAL REGULATOR"/>
    <property type="match status" value="1"/>
</dbReference>